<evidence type="ECO:0000313" key="6">
    <source>
        <dbReference type="EMBL" id="SHF92268.1"/>
    </source>
</evidence>
<evidence type="ECO:0000256" key="4">
    <source>
        <dbReference type="PROSITE-ProRule" id="PRU00335"/>
    </source>
</evidence>
<dbReference type="InterPro" id="IPR009057">
    <property type="entry name" value="Homeodomain-like_sf"/>
</dbReference>
<evidence type="ECO:0000256" key="2">
    <source>
        <dbReference type="ARBA" id="ARBA00023125"/>
    </source>
</evidence>
<sequence>MIGKRRQKELQEALKRLALEGTPDPLRLCFRKCLGSAPSEGDSGPWVDLLQTVLANLRRMPETEAPPTPRVVEVVLSVAQEKGVPAEDFLKSAVVELLERVPSDRTGRTVVQKDTRDRILEAALDVFSEKGFHHATMDEIAERAGVGKGTVYRYFSSKDNLFSQLVQARLQELEREAEEVLDSDDDVLSMIEKYLGIYFAFFDRNQRLYRVMVQEHPELDDRLQDLYVEEIMRRIPRLKRKIYEARHRGVLKDVNFHTVFYGVMGFIHGVIQRWLAHECAYSLEKELSTVREVLFYGFVNRQNTNTGG</sequence>
<feature type="domain" description="HTH tetR-type" evidence="5">
    <location>
        <begin position="113"/>
        <end position="173"/>
    </location>
</feature>
<proteinExistence type="predicted"/>
<gene>
    <name evidence="6" type="ORF">SAMN02745206_02912</name>
</gene>
<keyword evidence="1" id="KW-0805">Transcription regulation</keyword>
<dbReference type="OrthoDB" id="8535430at2"/>
<accession>A0A1M5FL85</accession>
<dbReference type="PROSITE" id="PS50977">
    <property type="entry name" value="HTH_TETR_2"/>
    <property type="match status" value="1"/>
</dbReference>
<keyword evidence="7" id="KW-1185">Reference proteome</keyword>
<evidence type="ECO:0000313" key="7">
    <source>
        <dbReference type="Proteomes" id="UP000184076"/>
    </source>
</evidence>
<dbReference type="SUPFAM" id="SSF46689">
    <property type="entry name" value="Homeodomain-like"/>
    <property type="match status" value="1"/>
</dbReference>
<dbReference type="STRING" id="1121391.SAMN02745206_02912"/>
<reference evidence="7" key="1">
    <citation type="submission" date="2016-11" db="EMBL/GenBank/DDBJ databases">
        <authorList>
            <person name="Varghese N."/>
            <person name="Submissions S."/>
        </authorList>
    </citation>
    <scope>NUCLEOTIDE SEQUENCE [LARGE SCALE GENOMIC DNA]</scope>
    <source>
        <strain evidence="7">DSM 9756</strain>
    </source>
</reference>
<dbReference type="GO" id="GO:0003700">
    <property type="term" value="F:DNA-binding transcription factor activity"/>
    <property type="evidence" value="ECO:0007669"/>
    <property type="project" value="TreeGrafter"/>
</dbReference>
<dbReference type="GO" id="GO:0000976">
    <property type="term" value="F:transcription cis-regulatory region binding"/>
    <property type="evidence" value="ECO:0007669"/>
    <property type="project" value="TreeGrafter"/>
</dbReference>
<keyword evidence="2 4" id="KW-0238">DNA-binding</keyword>
<dbReference type="FunFam" id="1.10.10.60:FF:000141">
    <property type="entry name" value="TetR family transcriptional regulator"/>
    <property type="match status" value="1"/>
</dbReference>
<dbReference type="PANTHER" id="PTHR30055">
    <property type="entry name" value="HTH-TYPE TRANSCRIPTIONAL REGULATOR RUTR"/>
    <property type="match status" value="1"/>
</dbReference>
<evidence type="ECO:0000256" key="1">
    <source>
        <dbReference type="ARBA" id="ARBA00023015"/>
    </source>
</evidence>
<evidence type="ECO:0000256" key="3">
    <source>
        <dbReference type="ARBA" id="ARBA00023163"/>
    </source>
</evidence>
<dbReference type="Pfam" id="PF00440">
    <property type="entry name" value="TetR_N"/>
    <property type="match status" value="1"/>
</dbReference>
<dbReference type="RefSeq" id="WP_073040719.1">
    <property type="nucleotide sequence ID" value="NZ_FQVB01000032.1"/>
</dbReference>
<dbReference type="SUPFAM" id="SSF48498">
    <property type="entry name" value="Tetracyclin repressor-like, C-terminal domain"/>
    <property type="match status" value="1"/>
</dbReference>
<evidence type="ECO:0000259" key="5">
    <source>
        <dbReference type="PROSITE" id="PS50977"/>
    </source>
</evidence>
<dbReference type="Gene3D" id="1.10.10.60">
    <property type="entry name" value="Homeodomain-like"/>
    <property type="match status" value="1"/>
</dbReference>
<dbReference type="PANTHER" id="PTHR30055:SF226">
    <property type="entry name" value="HTH-TYPE TRANSCRIPTIONAL REGULATOR PKSA"/>
    <property type="match status" value="1"/>
</dbReference>
<dbReference type="InterPro" id="IPR001647">
    <property type="entry name" value="HTH_TetR"/>
</dbReference>
<dbReference type="InterPro" id="IPR036271">
    <property type="entry name" value="Tet_transcr_reg_TetR-rel_C_sf"/>
</dbReference>
<protein>
    <submittedName>
        <fullName evidence="6">Transcriptional regulator, TetR family</fullName>
    </submittedName>
</protein>
<feature type="DNA-binding region" description="H-T-H motif" evidence="4">
    <location>
        <begin position="136"/>
        <end position="155"/>
    </location>
</feature>
<dbReference type="EMBL" id="FQVB01000032">
    <property type="protein sequence ID" value="SHF92268.1"/>
    <property type="molecule type" value="Genomic_DNA"/>
</dbReference>
<dbReference type="Gene3D" id="1.10.357.10">
    <property type="entry name" value="Tetracycline Repressor, domain 2"/>
    <property type="match status" value="1"/>
</dbReference>
<dbReference type="InterPro" id="IPR023772">
    <property type="entry name" value="DNA-bd_HTH_TetR-type_CS"/>
</dbReference>
<dbReference type="PRINTS" id="PR00455">
    <property type="entry name" value="HTHTETR"/>
</dbReference>
<organism evidence="6 7">
    <name type="scientific">Desulfacinum infernum DSM 9756</name>
    <dbReference type="NCBI Taxonomy" id="1121391"/>
    <lineage>
        <taxon>Bacteria</taxon>
        <taxon>Pseudomonadati</taxon>
        <taxon>Thermodesulfobacteriota</taxon>
        <taxon>Syntrophobacteria</taxon>
        <taxon>Syntrophobacterales</taxon>
        <taxon>Syntrophobacteraceae</taxon>
        <taxon>Desulfacinum</taxon>
    </lineage>
</organism>
<name>A0A1M5FL85_9BACT</name>
<dbReference type="Proteomes" id="UP000184076">
    <property type="component" value="Unassembled WGS sequence"/>
</dbReference>
<dbReference type="InterPro" id="IPR050109">
    <property type="entry name" value="HTH-type_TetR-like_transc_reg"/>
</dbReference>
<keyword evidence="3" id="KW-0804">Transcription</keyword>
<dbReference type="AlphaFoldDB" id="A0A1M5FL85"/>
<dbReference type="PROSITE" id="PS01081">
    <property type="entry name" value="HTH_TETR_1"/>
    <property type="match status" value="1"/>
</dbReference>